<feature type="signal peptide" evidence="1">
    <location>
        <begin position="1"/>
        <end position="30"/>
    </location>
</feature>
<evidence type="ECO:0000313" key="2">
    <source>
        <dbReference type="EMBL" id="KYO44509.1"/>
    </source>
</evidence>
<sequence length="87" mass="8978">MVHGYFQFVAAPIPILSIQLPLLLLYAGQGDSPSSPIPGPPAPLLSCAARRALPGVPGVPPPLLLRTPEELSSSGGVKTLIPYNLGL</sequence>
<organism evidence="2 3">
    <name type="scientific">Alligator mississippiensis</name>
    <name type="common">American alligator</name>
    <dbReference type="NCBI Taxonomy" id="8496"/>
    <lineage>
        <taxon>Eukaryota</taxon>
        <taxon>Metazoa</taxon>
        <taxon>Chordata</taxon>
        <taxon>Craniata</taxon>
        <taxon>Vertebrata</taxon>
        <taxon>Euteleostomi</taxon>
        <taxon>Archelosauria</taxon>
        <taxon>Archosauria</taxon>
        <taxon>Crocodylia</taxon>
        <taxon>Alligatoridae</taxon>
        <taxon>Alligatorinae</taxon>
        <taxon>Alligator</taxon>
    </lineage>
</organism>
<comment type="caution">
    <text evidence="2">The sequence shown here is derived from an EMBL/GenBank/DDBJ whole genome shotgun (WGS) entry which is preliminary data.</text>
</comment>
<dbReference type="AlphaFoldDB" id="A0A151P6I0"/>
<reference evidence="2 3" key="1">
    <citation type="journal article" date="2012" name="Genome Biol.">
        <title>Sequencing three crocodilian genomes to illuminate the evolution of archosaurs and amniotes.</title>
        <authorList>
            <person name="St John J.A."/>
            <person name="Braun E.L."/>
            <person name="Isberg S.R."/>
            <person name="Miles L.G."/>
            <person name="Chong A.Y."/>
            <person name="Gongora J."/>
            <person name="Dalzell P."/>
            <person name="Moran C."/>
            <person name="Bed'hom B."/>
            <person name="Abzhanov A."/>
            <person name="Burgess S.C."/>
            <person name="Cooksey A.M."/>
            <person name="Castoe T.A."/>
            <person name="Crawford N.G."/>
            <person name="Densmore L.D."/>
            <person name="Drew J.C."/>
            <person name="Edwards S.V."/>
            <person name="Faircloth B.C."/>
            <person name="Fujita M.K."/>
            <person name="Greenwold M.J."/>
            <person name="Hoffmann F.G."/>
            <person name="Howard J.M."/>
            <person name="Iguchi T."/>
            <person name="Janes D.E."/>
            <person name="Khan S.Y."/>
            <person name="Kohno S."/>
            <person name="de Koning A.J."/>
            <person name="Lance S.L."/>
            <person name="McCarthy F.M."/>
            <person name="McCormack J.E."/>
            <person name="Merchant M.E."/>
            <person name="Peterson D.G."/>
            <person name="Pollock D.D."/>
            <person name="Pourmand N."/>
            <person name="Raney B.J."/>
            <person name="Roessler K.A."/>
            <person name="Sanford J.R."/>
            <person name="Sawyer R.H."/>
            <person name="Schmidt C.J."/>
            <person name="Triplett E.W."/>
            <person name="Tuberville T.D."/>
            <person name="Venegas-Anaya M."/>
            <person name="Howard J.T."/>
            <person name="Jarvis E.D."/>
            <person name="Guillette L.J.Jr."/>
            <person name="Glenn T.C."/>
            <person name="Green R.E."/>
            <person name="Ray D.A."/>
        </authorList>
    </citation>
    <scope>NUCLEOTIDE SEQUENCE [LARGE SCALE GENOMIC DNA]</scope>
    <source>
        <strain evidence="2">KSC_2009_1</strain>
    </source>
</reference>
<name>A0A151P6I0_ALLMI</name>
<accession>A0A151P6I0</accession>
<dbReference type="EMBL" id="AKHW03000760">
    <property type="protein sequence ID" value="KYO44509.1"/>
    <property type="molecule type" value="Genomic_DNA"/>
</dbReference>
<proteinExistence type="predicted"/>
<keyword evidence="3" id="KW-1185">Reference proteome</keyword>
<evidence type="ECO:0000256" key="1">
    <source>
        <dbReference type="SAM" id="SignalP"/>
    </source>
</evidence>
<protein>
    <submittedName>
        <fullName evidence="2">Uncharacterized protein</fullName>
    </submittedName>
</protein>
<dbReference type="Proteomes" id="UP000050525">
    <property type="component" value="Unassembled WGS sequence"/>
</dbReference>
<keyword evidence="1" id="KW-0732">Signal</keyword>
<evidence type="ECO:0000313" key="3">
    <source>
        <dbReference type="Proteomes" id="UP000050525"/>
    </source>
</evidence>
<feature type="chain" id="PRO_5007586721" evidence="1">
    <location>
        <begin position="31"/>
        <end position="87"/>
    </location>
</feature>
<gene>
    <name evidence="2" type="ORF">Y1Q_0023112</name>
</gene>